<feature type="compositionally biased region" description="Basic and acidic residues" evidence="1">
    <location>
        <begin position="8"/>
        <end position="19"/>
    </location>
</feature>
<evidence type="ECO:0000313" key="2">
    <source>
        <dbReference type="EMBL" id="BDZ60161.1"/>
    </source>
</evidence>
<sequence length="81" mass="8471">MPDADLLDGDHPVGHDPRSRSSTGAGSNVTARSRRYPSGASGSSVIVTAPLEQIANPVVRPSCSAMGNVPMTVRPVDRTTW</sequence>
<reference evidence="2" key="2">
    <citation type="submission" date="2023-02" db="EMBL/GenBank/DDBJ databases">
        <authorList>
            <person name="Sun Q."/>
            <person name="Mori K."/>
        </authorList>
    </citation>
    <scope>NUCLEOTIDE SEQUENCE</scope>
    <source>
        <strain evidence="2">NBRC 110608</strain>
    </source>
</reference>
<organism evidence="2">
    <name type="scientific">Barrientosiimonas endolithica</name>
    <dbReference type="NCBI Taxonomy" id="1535208"/>
    <lineage>
        <taxon>Bacteria</taxon>
        <taxon>Bacillati</taxon>
        <taxon>Actinomycetota</taxon>
        <taxon>Actinomycetes</taxon>
        <taxon>Micrococcales</taxon>
        <taxon>Dermacoccaceae</taxon>
        <taxon>Barrientosiimonas</taxon>
    </lineage>
</organism>
<feature type="region of interest" description="Disordered" evidence="1">
    <location>
        <begin position="1"/>
        <end position="42"/>
    </location>
</feature>
<proteinExistence type="predicted"/>
<reference evidence="2" key="1">
    <citation type="journal article" date="2014" name="Int. J. Syst. Evol. Microbiol.">
        <title>Complete genome of a new Firmicutes species belonging to the dominant human colonic microbiota ('Ruminococcus bicirculans') reveals two chromosomes and a selective capacity to utilize plant glucans.</title>
        <authorList>
            <consortium name="NISC Comparative Sequencing Program"/>
            <person name="Wegmann U."/>
            <person name="Louis P."/>
            <person name="Goesmann A."/>
            <person name="Henrissat B."/>
            <person name="Duncan S.H."/>
            <person name="Flint H.J."/>
        </authorList>
    </citation>
    <scope>NUCLEOTIDE SEQUENCE</scope>
    <source>
        <strain evidence="2">NBRC 110608</strain>
    </source>
</reference>
<protein>
    <submittedName>
        <fullName evidence="2">Uncharacterized protein</fullName>
    </submittedName>
</protein>
<evidence type="ECO:0000256" key="1">
    <source>
        <dbReference type="SAM" id="MobiDB-lite"/>
    </source>
</evidence>
<name>A0ABN6YTK3_9MICO</name>
<feature type="compositionally biased region" description="Polar residues" evidence="1">
    <location>
        <begin position="20"/>
        <end position="31"/>
    </location>
</feature>
<accession>A0ABN6YTK3</accession>
<gene>
    <name evidence="2" type="ORF">GCM10025872_38180</name>
</gene>
<dbReference type="EMBL" id="AP027735">
    <property type="protein sequence ID" value="BDZ60161.1"/>
    <property type="molecule type" value="Genomic_DNA"/>
</dbReference>